<gene>
    <name evidence="2" type="ORF">BT63DRAFT_477256</name>
</gene>
<evidence type="ECO:0000256" key="1">
    <source>
        <dbReference type="SAM" id="SignalP"/>
    </source>
</evidence>
<organism evidence="2 3">
    <name type="scientific">Microthyrium microscopicum</name>
    <dbReference type="NCBI Taxonomy" id="703497"/>
    <lineage>
        <taxon>Eukaryota</taxon>
        <taxon>Fungi</taxon>
        <taxon>Dikarya</taxon>
        <taxon>Ascomycota</taxon>
        <taxon>Pezizomycotina</taxon>
        <taxon>Dothideomycetes</taxon>
        <taxon>Dothideomycetes incertae sedis</taxon>
        <taxon>Microthyriales</taxon>
        <taxon>Microthyriaceae</taxon>
        <taxon>Microthyrium</taxon>
    </lineage>
</organism>
<dbReference type="EMBL" id="MU004232">
    <property type="protein sequence ID" value="KAF2672493.1"/>
    <property type="molecule type" value="Genomic_DNA"/>
</dbReference>
<proteinExistence type="predicted"/>
<reference evidence="2" key="1">
    <citation type="journal article" date="2020" name="Stud. Mycol.">
        <title>101 Dothideomycetes genomes: a test case for predicting lifestyles and emergence of pathogens.</title>
        <authorList>
            <person name="Haridas S."/>
            <person name="Albert R."/>
            <person name="Binder M."/>
            <person name="Bloem J."/>
            <person name="Labutti K."/>
            <person name="Salamov A."/>
            <person name="Andreopoulos B."/>
            <person name="Baker S."/>
            <person name="Barry K."/>
            <person name="Bills G."/>
            <person name="Bluhm B."/>
            <person name="Cannon C."/>
            <person name="Castanera R."/>
            <person name="Culley D."/>
            <person name="Daum C."/>
            <person name="Ezra D."/>
            <person name="Gonzalez J."/>
            <person name="Henrissat B."/>
            <person name="Kuo A."/>
            <person name="Liang C."/>
            <person name="Lipzen A."/>
            <person name="Lutzoni F."/>
            <person name="Magnuson J."/>
            <person name="Mondo S."/>
            <person name="Nolan M."/>
            <person name="Ohm R."/>
            <person name="Pangilinan J."/>
            <person name="Park H.-J."/>
            <person name="Ramirez L."/>
            <person name="Alfaro M."/>
            <person name="Sun H."/>
            <person name="Tritt A."/>
            <person name="Yoshinaga Y."/>
            <person name="Zwiers L.-H."/>
            <person name="Turgeon B."/>
            <person name="Goodwin S."/>
            <person name="Spatafora J."/>
            <person name="Crous P."/>
            <person name="Grigoriev I."/>
        </authorList>
    </citation>
    <scope>NUCLEOTIDE SEQUENCE</scope>
    <source>
        <strain evidence="2">CBS 115976</strain>
    </source>
</reference>
<protein>
    <recommendedName>
        <fullName evidence="4">Concanavalin A-like lectin/glucanase</fullName>
    </recommendedName>
</protein>
<evidence type="ECO:0000313" key="2">
    <source>
        <dbReference type="EMBL" id="KAF2672493.1"/>
    </source>
</evidence>
<name>A0A6A6UM13_9PEZI</name>
<dbReference type="OrthoDB" id="5086500at2759"/>
<dbReference type="AlphaFoldDB" id="A0A6A6UM13"/>
<feature type="signal peptide" evidence="1">
    <location>
        <begin position="1"/>
        <end position="17"/>
    </location>
</feature>
<accession>A0A6A6UM13</accession>
<keyword evidence="3" id="KW-1185">Reference proteome</keyword>
<dbReference type="Proteomes" id="UP000799302">
    <property type="component" value="Unassembled WGS sequence"/>
</dbReference>
<feature type="chain" id="PRO_5025538443" description="Concanavalin A-like lectin/glucanase" evidence="1">
    <location>
        <begin position="18"/>
        <end position="254"/>
    </location>
</feature>
<keyword evidence="1" id="KW-0732">Signal</keyword>
<sequence>MLPTISIALALVATASCQGYWQHGPTFGWRGRSGSGKAHIVKAETTLWPGEPPALPKTSSGRYESARVALWPGLDSAKGILIQPIIVATQPGEYAGCSGEGRWCVFASYLQSTQRMGRTASMSPNDSLTMKFEYKPEVDGYDQQLFLAGKMVSQITSKSSGKSQSFYTDVECQQQVHSRSVNEHKYTNTVITLSEADPSWGKKPSNHFMACADSITTPDNGLTWNIPTITVSKSQAPSHYTAGSHPPGPIICPS</sequence>
<evidence type="ECO:0000313" key="3">
    <source>
        <dbReference type="Proteomes" id="UP000799302"/>
    </source>
</evidence>
<evidence type="ECO:0008006" key="4">
    <source>
        <dbReference type="Google" id="ProtNLM"/>
    </source>
</evidence>